<dbReference type="AlphaFoldDB" id="A0A0K0XS09"/>
<dbReference type="EMBL" id="CP012154">
    <property type="protein sequence ID" value="AKS40499.1"/>
    <property type="molecule type" value="Genomic_DNA"/>
</dbReference>
<name>A0A0K0XS09_9GAMM</name>
<dbReference type="SUPFAM" id="SSF49785">
    <property type="entry name" value="Galactose-binding domain-like"/>
    <property type="match status" value="1"/>
</dbReference>
<evidence type="ECO:0000313" key="1">
    <source>
        <dbReference type="EMBL" id="AKS40499.1"/>
    </source>
</evidence>
<protein>
    <submittedName>
        <fullName evidence="1">NADH:ubiquinone oxidoreductase complex I intermediate-associated protein 30</fullName>
    </submittedName>
</protein>
<gene>
    <name evidence="1" type="ORF">WM2015_108</name>
</gene>
<dbReference type="InterPro" id="IPR008979">
    <property type="entry name" value="Galactose-bd-like_sf"/>
</dbReference>
<sequence>MRASLLAVGLVLVGASVVADETAVLIDDFASADGRSTWGTSWQGFTDRVMGGLSDLRAGYREVDGAPVLFMEGQVRLENNGGFIQVRLPLAERGSFDASAWQGLRLTLRGRPGAYYLHLRTDDTRRPWAYYRAPLRVESDWQTLDLSFEDFEARSLRAALDVSTIRSLALVAYGERFDAELEVRRIEFLP</sequence>
<keyword evidence="1" id="KW-0830">Ubiquinone</keyword>
<accession>A0A0K0XS09</accession>
<dbReference type="InterPro" id="IPR013857">
    <property type="entry name" value="NADH-UbQ_OxRdtase-assoc_prot30"/>
</dbReference>
<dbReference type="Pfam" id="PF08547">
    <property type="entry name" value="CIA30"/>
    <property type="match status" value="1"/>
</dbReference>
<dbReference type="STRING" id="1579979.WM2015_108"/>
<organism evidence="1 2">
    <name type="scientific">Wenzhouxiangella marina</name>
    <dbReference type="NCBI Taxonomy" id="1579979"/>
    <lineage>
        <taxon>Bacteria</taxon>
        <taxon>Pseudomonadati</taxon>
        <taxon>Pseudomonadota</taxon>
        <taxon>Gammaproteobacteria</taxon>
        <taxon>Chromatiales</taxon>
        <taxon>Wenzhouxiangellaceae</taxon>
        <taxon>Wenzhouxiangella</taxon>
    </lineage>
</organism>
<proteinExistence type="predicted"/>
<dbReference type="PATRIC" id="fig|1579979.3.peg.113"/>
<dbReference type="KEGG" id="wma:WM2015_108"/>
<reference evidence="1 2" key="1">
    <citation type="submission" date="2015-07" db="EMBL/GenBank/DDBJ databases">
        <authorList>
            <person name="Noorani M."/>
        </authorList>
    </citation>
    <scope>NUCLEOTIDE SEQUENCE [LARGE SCALE GENOMIC DNA]</scope>
    <source>
        <strain evidence="1 2">KCTC 42284</strain>
    </source>
</reference>
<dbReference type="RefSeq" id="WP_049724212.1">
    <property type="nucleotide sequence ID" value="NZ_CP012154.1"/>
</dbReference>
<dbReference type="Proteomes" id="UP000066624">
    <property type="component" value="Chromosome"/>
</dbReference>
<evidence type="ECO:0000313" key="2">
    <source>
        <dbReference type="Proteomes" id="UP000066624"/>
    </source>
</evidence>
<keyword evidence="2" id="KW-1185">Reference proteome</keyword>